<evidence type="ECO:0000313" key="2">
    <source>
        <dbReference type="Proteomes" id="UP000271548"/>
    </source>
</evidence>
<comment type="caution">
    <text evidence="1">The sequence shown here is derived from an EMBL/GenBank/DDBJ whole genome shotgun (WGS) entry which is preliminary data.</text>
</comment>
<name>A0ABX9R2F0_9ACTN</name>
<keyword evidence="2" id="KW-1185">Reference proteome</keyword>
<organism evidence="1 2">
    <name type="scientific">Micromonospora musae</name>
    <dbReference type="NCBI Taxonomy" id="1894970"/>
    <lineage>
        <taxon>Bacteria</taxon>
        <taxon>Bacillati</taxon>
        <taxon>Actinomycetota</taxon>
        <taxon>Actinomycetes</taxon>
        <taxon>Micromonosporales</taxon>
        <taxon>Micromonosporaceae</taxon>
        <taxon>Micromonospora</taxon>
    </lineage>
</organism>
<reference evidence="1 2" key="1">
    <citation type="submission" date="2018-09" db="EMBL/GenBank/DDBJ databases">
        <title>Micromonospora sp. nov. MS1-9, isolated from a root of Musa sp.</title>
        <authorList>
            <person name="Kuncharoen N."/>
            <person name="Kudo T."/>
            <person name="Ohkuma M."/>
            <person name="Yuki M."/>
            <person name="Tanasupawat S."/>
        </authorList>
    </citation>
    <scope>NUCLEOTIDE SEQUENCE [LARGE SCALE GENOMIC DNA]</scope>
    <source>
        <strain evidence="1 2">NGC1-4</strain>
    </source>
</reference>
<evidence type="ECO:0000313" key="1">
    <source>
        <dbReference type="EMBL" id="RKN17269.1"/>
    </source>
</evidence>
<accession>A0ABX9R2F0</accession>
<protein>
    <submittedName>
        <fullName evidence="1">Uncharacterized protein</fullName>
    </submittedName>
</protein>
<sequence>MTPAERKRAQELAILEAVYDLSNFRSVISRERPDFALSRSIGSKPLGVEVTQLFFHESHARFNLIAGYAHRLWSGGSHLHKNDVKTLKSVRVKISDAEGDVRYPDLPAVMMETPSIAEYRTALRDVILTKTGRGYDLGEFSHVNLVILDWFDLSFNATDYRTDRFFDDEVREALRECPFREVLLVLHNTARDTNDDFDQVARPDARIVPLQQLLAMERFYAAGHSIDKQSSGDLRDVAELNRLTIDHVSRVQGYGQPVECEGRPFLHYRGTLIELSDRGMQIRESSDSELPNYPTSIIPDRLEPRIEQRVTQEISANIFGFGFARPANRANPWEFRSIA</sequence>
<dbReference type="Proteomes" id="UP000271548">
    <property type="component" value="Unassembled WGS sequence"/>
</dbReference>
<proteinExistence type="predicted"/>
<dbReference type="EMBL" id="RAZS01000007">
    <property type="protein sequence ID" value="RKN17269.1"/>
    <property type="molecule type" value="Genomic_DNA"/>
</dbReference>
<gene>
    <name evidence="1" type="ORF">D7147_21795</name>
</gene>